<organism evidence="2 3">
    <name type="scientific">Tieghemiomyces parasiticus</name>
    <dbReference type="NCBI Taxonomy" id="78921"/>
    <lineage>
        <taxon>Eukaryota</taxon>
        <taxon>Fungi</taxon>
        <taxon>Fungi incertae sedis</taxon>
        <taxon>Zoopagomycota</taxon>
        <taxon>Kickxellomycotina</taxon>
        <taxon>Dimargaritomycetes</taxon>
        <taxon>Dimargaritales</taxon>
        <taxon>Dimargaritaceae</taxon>
        <taxon>Tieghemiomyces</taxon>
    </lineage>
</organism>
<dbReference type="Proteomes" id="UP001150569">
    <property type="component" value="Unassembled WGS sequence"/>
</dbReference>
<feature type="region of interest" description="Disordered" evidence="1">
    <location>
        <begin position="1"/>
        <end position="105"/>
    </location>
</feature>
<feature type="compositionally biased region" description="Basic and acidic residues" evidence="1">
    <location>
        <begin position="35"/>
        <end position="70"/>
    </location>
</feature>
<evidence type="ECO:0000313" key="3">
    <source>
        <dbReference type="Proteomes" id="UP001150569"/>
    </source>
</evidence>
<dbReference type="AlphaFoldDB" id="A0A9W8DTN7"/>
<keyword evidence="3" id="KW-1185">Reference proteome</keyword>
<dbReference type="OrthoDB" id="10251342at2759"/>
<sequence>MRVPVRPRPAAQRRHSAGSNAAPSPGNDAEAGAPSHEEVVRRQRQEELDREEELRKRKEAETSAREEHRAWTNHLDQAQTPRHDTARQHNQANRPLNQPRGKVAQ</sequence>
<comment type="caution">
    <text evidence="2">The sequence shown here is derived from an EMBL/GenBank/DDBJ whole genome shotgun (WGS) entry which is preliminary data.</text>
</comment>
<dbReference type="EMBL" id="JANBPT010000235">
    <property type="protein sequence ID" value="KAJ1925185.1"/>
    <property type="molecule type" value="Genomic_DNA"/>
</dbReference>
<reference evidence="2" key="1">
    <citation type="submission" date="2022-07" db="EMBL/GenBank/DDBJ databases">
        <title>Phylogenomic reconstructions and comparative analyses of Kickxellomycotina fungi.</title>
        <authorList>
            <person name="Reynolds N.K."/>
            <person name="Stajich J.E."/>
            <person name="Barry K."/>
            <person name="Grigoriev I.V."/>
            <person name="Crous P."/>
            <person name="Smith M.E."/>
        </authorList>
    </citation>
    <scope>NUCLEOTIDE SEQUENCE</scope>
    <source>
        <strain evidence="2">RSA 861</strain>
    </source>
</reference>
<evidence type="ECO:0000256" key="1">
    <source>
        <dbReference type="SAM" id="MobiDB-lite"/>
    </source>
</evidence>
<feature type="compositionally biased region" description="Low complexity" evidence="1">
    <location>
        <begin position="1"/>
        <end position="10"/>
    </location>
</feature>
<evidence type="ECO:0000313" key="2">
    <source>
        <dbReference type="EMBL" id="KAJ1925185.1"/>
    </source>
</evidence>
<name>A0A9W8DTN7_9FUNG</name>
<protein>
    <submittedName>
        <fullName evidence="2">Uncharacterized protein</fullName>
    </submittedName>
</protein>
<accession>A0A9W8DTN7</accession>
<proteinExistence type="predicted"/>
<gene>
    <name evidence="2" type="ORF">IWQ60_004713</name>
</gene>